<evidence type="ECO:0000313" key="17">
    <source>
        <dbReference type="Proteomes" id="UP000324176"/>
    </source>
</evidence>
<dbReference type="CDD" id="cd00483">
    <property type="entry name" value="HPPK"/>
    <property type="match status" value="1"/>
</dbReference>
<dbReference type="GO" id="GO:0016301">
    <property type="term" value="F:kinase activity"/>
    <property type="evidence" value="ECO:0007669"/>
    <property type="project" value="UniProtKB-KW"/>
</dbReference>
<evidence type="ECO:0000256" key="6">
    <source>
        <dbReference type="ARBA" id="ARBA00022741"/>
    </source>
</evidence>
<evidence type="ECO:0000313" key="14">
    <source>
        <dbReference type="EMBL" id="AKH37845.1"/>
    </source>
</evidence>
<evidence type="ECO:0000256" key="4">
    <source>
        <dbReference type="ARBA" id="ARBA00016218"/>
    </source>
</evidence>
<keyword evidence="8" id="KW-0067">ATP-binding</keyword>
<protein>
    <recommendedName>
        <fullName evidence="4">2-amino-4-hydroxy-6-hydroxymethyldihydropteridine pyrophosphokinase</fullName>
        <ecNumber evidence="3">2.7.6.3</ecNumber>
    </recommendedName>
    <alternativeName>
        <fullName evidence="11">6-hydroxymethyl-7,8-dihydropterin pyrophosphokinase</fullName>
    </alternativeName>
    <alternativeName>
        <fullName evidence="12">7,8-dihydro-6-hydroxymethylpterin-pyrophosphokinase</fullName>
    </alternativeName>
</protein>
<keyword evidence="6" id="KW-0547">Nucleotide-binding</keyword>
<dbReference type="PATRIC" id="fig|44574.3.peg.2083"/>
<keyword evidence="9" id="KW-0289">Folate biosynthesis</keyword>
<evidence type="ECO:0000256" key="8">
    <source>
        <dbReference type="ARBA" id="ARBA00022840"/>
    </source>
</evidence>
<name>A0A0F7KBP6_9PROT</name>
<evidence type="ECO:0000256" key="1">
    <source>
        <dbReference type="ARBA" id="ARBA00005051"/>
    </source>
</evidence>
<evidence type="ECO:0000256" key="3">
    <source>
        <dbReference type="ARBA" id="ARBA00013253"/>
    </source>
</evidence>
<dbReference type="Proteomes" id="UP000034156">
    <property type="component" value="Chromosome"/>
</dbReference>
<feature type="domain" description="7,8-dihydro-6-hydroxymethylpterin-pyrophosphokinase" evidence="13">
    <location>
        <begin position="18"/>
        <end position="145"/>
    </location>
</feature>
<dbReference type="UniPathway" id="UPA00077">
    <property type="reaction ID" value="UER00155"/>
</dbReference>
<dbReference type="AlphaFoldDB" id="A0A0F7KBP6"/>
<reference evidence="16" key="1">
    <citation type="submission" date="2015-05" db="EMBL/GenBank/DDBJ databases">
        <title>Draft genome of Nitrosomonas communis strain Nm2.</title>
        <authorList>
            <person name="Kozlowski J.A."/>
            <person name="Kits K.D."/>
            <person name="Stein L.Y."/>
        </authorList>
    </citation>
    <scope>NUCLEOTIDE SEQUENCE [LARGE SCALE GENOMIC DNA]</scope>
    <source>
        <strain evidence="16">Nm2</strain>
    </source>
</reference>
<dbReference type="GO" id="GO:0046654">
    <property type="term" value="P:tetrahydrofolate biosynthetic process"/>
    <property type="evidence" value="ECO:0007669"/>
    <property type="project" value="UniProtKB-UniPathway"/>
</dbReference>
<dbReference type="PANTHER" id="PTHR43071:SF1">
    <property type="entry name" value="2-AMINO-4-HYDROXY-6-HYDROXYMETHYLDIHYDROPTERIDINE PYROPHOSPHOKINASE"/>
    <property type="match status" value="1"/>
</dbReference>
<evidence type="ECO:0000313" key="16">
    <source>
        <dbReference type="Proteomes" id="UP000034156"/>
    </source>
</evidence>
<keyword evidence="16" id="KW-1185">Reference proteome</keyword>
<dbReference type="RefSeq" id="WP_046849915.1">
    <property type="nucleotide sequence ID" value="NZ_CBDIPD010000164.1"/>
</dbReference>
<dbReference type="Pfam" id="PF01288">
    <property type="entry name" value="HPPK"/>
    <property type="match status" value="1"/>
</dbReference>
<dbReference type="KEGG" id="nco:AAW31_08535"/>
<evidence type="ECO:0000256" key="5">
    <source>
        <dbReference type="ARBA" id="ARBA00022679"/>
    </source>
</evidence>
<comment type="function">
    <text evidence="10">Catalyzes the transfer of pyrophosphate from adenosine triphosphate (ATP) to 6-hydroxymethyl-7,8-dihydropterin, an enzymatic step in folate biosynthesis pathway.</text>
</comment>
<dbReference type="SUPFAM" id="SSF55083">
    <property type="entry name" value="6-hydroxymethyl-7,8-dihydropterin pyrophosphokinase, HPPK"/>
    <property type="match status" value="1"/>
</dbReference>
<evidence type="ECO:0000256" key="7">
    <source>
        <dbReference type="ARBA" id="ARBA00022777"/>
    </source>
</evidence>
<comment type="pathway">
    <text evidence="1">Cofactor biosynthesis; tetrahydrofolate biosynthesis; 2-amino-4-hydroxy-6-hydroxymethyl-7,8-dihydropteridine diphosphate from 7,8-dihydroneopterin triphosphate: step 4/4.</text>
</comment>
<dbReference type="NCBIfam" id="TIGR01498">
    <property type="entry name" value="folK"/>
    <property type="match status" value="1"/>
</dbReference>
<organism evidence="14 16">
    <name type="scientific">Nitrosomonas communis</name>
    <dbReference type="NCBI Taxonomy" id="44574"/>
    <lineage>
        <taxon>Bacteria</taxon>
        <taxon>Pseudomonadati</taxon>
        <taxon>Pseudomonadota</taxon>
        <taxon>Betaproteobacteria</taxon>
        <taxon>Nitrosomonadales</taxon>
        <taxon>Nitrosomonadaceae</taxon>
        <taxon>Nitrosomonas</taxon>
    </lineage>
</organism>
<evidence type="ECO:0000259" key="13">
    <source>
        <dbReference type="Pfam" id="PF01288"/>
    </source>
</evidence>
<dbReference type="GO" id="GO:0003848">
    <property type="term" value="F:2-amino-4-hydroxy-6-hydroxymethyldihydropteridine diphosphokinase activity"/>
    <property type="evidence" value="ECO:0007669"/>
    <property type="project" value="UniProtKB-EC"/>
</dbReference>
<dbReference type="Gene3D" id="3.30.70.560">
    <property type="entry name" value="7,8-Dihydro-6-hydroxymethylpterin-pyrophosphokinase HPPK"/>
    <property type="match status" value="1"/>
</dbReference>
<accession>A0A0F7KBP6</accession>
<gene>
    <name evidence="14" type="ORF">AAW31_08535</name>
    <name evidence="15" type="ORF">BCL69_100580</name>
</gene>
<dbReference type="GO" id="GO:0005524">
    <property type="term" value="F:ATP binding"/>
    <property type="evidence" value="ECO:0007669"/>
    <property type="project" value="UniProtKB-KW"/>
</dbReference>
<dbReference type="EMBL" id="CP011451">
    <property type="protein sequence ID" value="AKH37845.1"/>
    <property type="molecule type" value="Genomic_DNA"/>
</dbReference>
<evidence type="ECO:0000256" key="11">
    <source>
        <dbReference type="ARBA" id="ARBA00029766"/>
    </source>
</evidence>
<keyword evidence="5" id="KW-0808">Transferase</keyword>
<dbReference type="InterPro" id="IPR035907">
    <property type="entry name" value="Hppk_sf"/>
</dbReference>
<dbReference type="EC" id="2.7.6.3" evidence="3"/>
<proteinExistence type="inferred from homology"/>
<dbReference type="OrthoDB" id="9808041at2"/>
<reference evidence="14 16" key="2">
    <citation type="journal article" date="2016" name="Genome Announc.">
        <title>Genome Sequence of Nitrosomonas communis Strain Nm2, a Mesophilic Ammonia-Oxidizing Bacterium Isolated from Mediterranean Soil.</title>
        <authorList>
            <person name="Kozlowski J.A."/>
            <person name="Kits K.D."/>
            <person name="Stein L.Y."/>
        </authorList>
    </citation>
    <scope>NUCLEOTIDE SEQUENCE [LARGE SCALE GENOMIC DNA]</scope>
    <source>
        <strain evidence="14 16">Nm2</strain>
    </source>
</reference>
<dbReference type="Proteomes" id="UP000324176">
    <property type="component" value="Unassembled WGS sequence"/>
</dbReference>
<dbReference type="PANTHER" id="PTHR43071">
    <property type="entry name" value="2-AMINO-4-HYDROXY-6-HYDROXYMETHYLDIHYDROPTERIDINE PYROPHOSPHOKINASE"/>
    <property type="match status" value="1"/>
</dbReference>
<evidence type="ECO:0000256" key="2">
    <source>
        <dbReference type="ARBA" id="ARBA00005810"/>
    </source>
</evidence>
<reference evidence="15 17" key="3">
    <citation type="submission" date="2019-07" db="EMBL/GenBank/DDBJ databases">
        <title>Active sludge and wastewater microbial communities from Klosterneuburg, Austria.</title>
        <authorList>
            <person name="Wagner M."/>
        </authorList>
    </citation>
    <scope>NUCLEOTIDE SEQUENCE [LARGE SCALE GENOMIC DNA]</scope>
    <source>
        <strain evidence="15 17">Nm2</strain>
    </source>
</reference>
<keyword evidence="7 14" id="KW-0418">Kinase</keyword>
<dbReference type="InterPro" id="IPR000550">
    <property type="entry name" value="Hppk"/>
</dbReference>
<evidence type="ECO:0000256" key="12">
    <source>
        <dbReference type="ARBA" id="ARBA00033413"/>
    </source>
</evidence>
<dbReference type="EMBL" id="VNHT01000005">
    <property type="protein sequence ID" value="TYP92879.1"/>
    <property type="molecule type" value="Genomic_DNA"/>
</dbReference>
<comment type="similarity">
    <text evidence="2">Belongs to the HPPK family.</text>
</comment>
<evidence type="ECO:0000256" key="9">
    <source>
        <dbReference type="ARBA" id="ARBA00022909"/>
    </source>
</evidence>
<dbReference type="GO" id="GO:0046656">
    <property type="term" value="P:folic acid biosynthetic process"/>
    <property type="evidence" value="ECO:0007669"/>
    <property type="project" value="UniProtKB-KW"/>
</dbReference>
<evidence type="ECO:0000313" key="15">
    <source>
        <dbReference type="EMBL" id="TYP92879.1"/>
    </source>
</evidence>
<evidence type="ECO:0000256" key="10">
    <source>
        <dbReference type="ARBA" id="ARBA00029409"/>
    </source>
</evidence>
<sequence length="174" mass="19610">MENDLIPSIPTQSASQAFIGLGSNLENPLFQIRRAISLLTELPDSRLIRQSSLYRSAAMGTVDQPDFINAVVHIETMLMPRALLMALLEIERRCGRIRTYPNAPRTLDLDLLLYDDLQCHEEGLVLPHPRMHERAFVLQPLMEITRGCKIPGQGLVSELLVACTQQRLEYISSS</sequence>